<keyword evidence="2" id="KW-0812">Transmembrane</keyword>
<accession>A0A917FUN0</accession>
<dbReference type="EMBL" id="BMEO01000020">
    <property type="protein sequence ID" value="GGG02926.1"/>
    <property type="molecule type" value="Genomic_DNA"/>
</dbReference>
<evidence type="ECO:0000313" key="3">
    <source>
        <dbReference type="EMBL" id="GGG02926.1"/>
    </source>
</evidence>
<gene>
    <name evidence="3" type="ORF">GCM10011365_25130</name>
</gene>
<feature type="region of interest" description="Disordered" evidence="1">
    <location>
        <begin position="39"/>
        <end position="73"/>
    </location>
</feature>
<feature type="compositionally biased region" description="Polar residues" evidence="1">
    <location>
        <begin position="41"/>
        <end position="65"/>
    </location>
</feature>
<keyword evidence="2" id="KW-0472">Membrane</keyword>
<feature type="transmembrane region" description="Helical" evidence="2">
    <location>
        <begin position="9"/>
        <end position="28"/>
    </location>
</feature>
<proteinExistence type="predicted"/>
<dbReference type="Proteomes" id="UP000605253">
    <property type="component" value="Unassembled WGS sequence"/>
</dbReference>
<sequence length="314" mass="35461">MDKRGFHKMFLIVIALIIAVLILIYVVVTPRTREALHRLSQPETDTAVQTEHISRESQQPSQTETPKTDINADTETVIPQKTLNSLLEELQPHTYSTDPYLEARSILSENAFCFADDADGFSSHMHQAFKKANRLNEYKQLQQHCRGILTAYPTLQSTFEEIYLNLKPTSKTGQLLQAMIKRGNESRSVMQSHNEQTLRALLKSQNGPLLAEQAGMPFMYFNPGEPAPISQWINSRNYRYIEQLFTLSLTRLACQYQGGAACQPGGMAMLILCAQDPAACGLDFSSYYQQNILPGMQKDVDILVEKFEVMAESM</sequence>
<reference evidence="3" key="1">
    <citation type="journal article" date="2014" name="Int. J. Syst. Evol. Microbiol.">
        <title>Complete genome sequence of Corynebacterium casei LMG S-19264T (=DSM 44701T), isolated from a smear-ripened cheese.</title>
        <authorList>
            <consortium name="US DOE Joint Genome Institute (JGI-PGF)"/>
            <person name="Walter F."/>
            <person name="Albersmeier A."/>
            <person name="Kalinowski J."/>
            <person name="Ruckert C."/>
        </authorList>
    </citation>
    <scope>NUCLEOTIDE SEQUENCE</scope>
    <source>
        <strain evidence="3">CGMCC 1.12181</strain>
    </source>
</reference>
<dbReference type="RefSeq" id="WP_188366118.1">
    <property type="nucleotide sequence ID" value="NZ_BAABJF010000005.1"/>
</dbReference>
<organism evidence="3 4">
    <name type="scientific">Marinicella pacifica</name>
    <dbReference type="NCBI Taxonomy" id="1171543"/>
    <lineage>
        <taxon>Bacteria</taxon>
        <taxon>Pseudomonadati</taxon>
        <taxon>Pseudomonadota</taxon>
        <taxon>Gammaproteobacteria</taxon>
        <taxon>Lysobacterales</taxon>
        <taxon>Marinicellaceae</taxon>
        <taxon>Marinicella</taxon>
    </lineage>
</organism>
<dbReference type="AlphaFoldDB" id="A0A917FUN0"/>
<protein>
    <submittedName>
        <fullName evidence="3">Uncharacterized protein</fullName>
    </submittedName>
</protein>
<evidence type="ECO:0000313" key="4">
    <source>
        <dbReference type="Proteomes" id="UP000605253"/>
    </source>
</evidence>
<evidence type="ECO:0000256" key="2">
    <source>
        <dbReference type="SAM" id="Phobius"/>
    </source>
</evidence>
<comment type="caution">
    <text evidence="3">The sequence shown here is derived from an EMBL/GenBank/DDBJ whole genome shotgun (WGS) entry which is preliminary data.</text>
</comment>
<name>A0A917FUN0_9GAMM</name>
<reference evidence="3" key="2">
    <citation type="submission" date="2020-09" db="EMBL/GenBank/DDBJ databases">
        <authorList>
            <person name="Sun Q."/>
            <person name="Zhou Y."/>
        </authorList>
    </citation>
    <scope>NUCLEOTIDE SEQUENCE</scope>
    <source>
        <strain evidence="3">CGMCC 1.12181</strain>
    </source>
</reference>
<evidence type="ECO:0000256" key="1">
    <source>
        <dbReference type="SAM" id="MobiDB-lite"/>
    </source>
</evidence>
<keyword evidence="2" id="KW-1133">Transmembrane helix</keyword>
<keyword evidence="4" id="KW-1185">Reference proteome</keyword>